<dbReference type="EMBL" id="PGCL01000005">
    <property type="protein sequence ID" value="TAJ43572.1"/>
    <property type="molecule type" value="Genomic_DNA"/>
</dbReference>
<gene>
    <name evidence="1" type="ORF">CUJ86_10610</name>
</gene>
<sequence length="169" mass="17970">MKPTSAAVFLCLVTVILCAGCASAPGDGETPSPTTVVTTEPTPEPVVSPVLVIDPRLADMRIGLDAVELSDRSGLFLTLTVDPAWAEVARAGAPVEALFFAYNTADRATGYVPASPADVRAGDMPYRTLSVTVYDATVIFKADLPRDSENKNLDIEKEYVYGAFVSLRD</sequence>
<protein>
    <submittedName>
        <fullName evidence="1">Uncharacterized protein</fullName>
    </submittedName>
</protein>
<evidence type="ECO:0000313" key="2">
    <source>
        <dbReference type="Proteomes" id="UP000292580"/>
    </source>
</evidence>
<reference evidence="1 2" key="1">
    <citation type="submission" date="2017-11" db="EMBL/GenBank/DDBJ databases">
        <title>Isolation and Characterization of Methanofollis Species from Methane Seep Offshore SW Taiwan.</title>
        <authorList>
            <person name="Teng N.-H."/>
            <person name="Lai M.-C."/>
            <person name="Chen S.-C."/>
        </authorList>
    </citation>
    <scope>NUCLEOTIDE SEQUENCE [LARGE SCALE GENOMIC DNA]</scope>
    <source>
        <strain evidence="1 2">FWC-SCC2</strain>
    </source>
</reference>
<name>A0A483CNJ4_9EURY</name>
<organism evidence="1 2">
    <name type="scientific">Methanofollis fontis</name>
    <dbReference type="NCBI Taxonomy" id="2052832"/>
    <lineage>
        <taxon>Archaea</taxon>
        <taxon>Methanobacteriati</taxon>
        <taxon>Methanobacteriota</taxon>
        <taxon>Stenosarchaea group</taxon>
        <taxon>Methanomicrobia</taxon>
        <taxon>Methanomicrobiales</taxon>
        <taxon>Methanomicrobiaceae</taxon>
        <taxon>Methanofollis</taxon>
    </lineage>
</organism>
<proteinExistence type="predicted"/>
<keyword evidence="2" id="KW-1185">Reference proteome</keyword>
<evidence type="ECO:0000313" key="1">
    <source>
        <dbReference type="EMBL" id="TAJ43572.1"/>
    </source>
</evidence>
<dbReference type="RefSeq" id="WP_130647551.1">
    <property type="nucleotide sequence ID" value="NZ_PGCL01000005.1"/>
</dbReference>
<dbReference type="Proteomes" id="UP000292580">
    <property type="component" value="Unassembled WGS sequence"/>
</dbReference>
<dbReference type="OrthoDB" id="112009at2157"/>
<dbReference type="AlphaFoldDB" id="A0A483CNJ4"/>
<comment type="caution">
    <text evidence="1">The sequence shown here is derived from an EMBL/GenBank/DDBJ whole genome shotgun (WGS) entry which is preliminary data.</text>
</comment>
<accession>A0A483CNJ4</accession>